<name>A0A8S5LE67_9CAUD</name>
<organism evidence="1">
    <name type="scientific">Siphoviridae sp. ctb8U30</name>
    <dbReference type="NCBI Taxonomy" id="2823588"/>
    <lineage>
        <taxon>Viruses</taxon>
        <taxon>Duplodnaviria</taxon>
        <taxon>Heunggongvirae</taxon>
        <taxon>Uroviricota</taxon>
        <taxon>Caudoviricetes</taxon>
    </lineage>
</organism>
<protein>
    <submittedName>
        <fullName evidence="1">Uncharacterized protein</fullName>
    </submittedName>
</protein>
<proteinExistence type="predicted"/>
<evidence type="ECO:0000313" key="1">
    <source>
        <dbReference type="EMBL" id="DAD68239.1"/>
    </source>
</evidence>
<accession>A0A8S5LE67</accession>
<dbReference type="EMBL" id="BK014697">
    <property type="protein sequence ID" value="DAD68239.1"/>
    <property type="molecule type" value="Genomic_DNA"/>
</dbReference>
<sequence length="72" mass="7849">MLLPLSFTLSCLFGSFGEHKSKYCYKEKGNCTSNSCSGVSPLSRGIFLCKSPIGSIERHTKKGSPIEKSCKN</sequence>
<reference evidence="1" key="1">
    <citation type="journal article" date="2021" name="Proc. Natl. Acad. Sci. U.S.A.">
        <title>A Catalog of Tens of Thousands of Viruses from Human Metagenomes Reveals Hidden Associations with Chronic Diseases.</title>
        <authorList>
            <person name="Tisza M.J."/>
            <person name="Buck C.B."/>
        </authorList>
    </citation>
    <scope>NUCLEOTIDE SEQUENCE</scope>
    <source>
        <strain evidence="1">Ctb8U30</strain>
    </source>
</reference>